<evidence type="ECO:0000256" key="1">
    <source>
        <dbReference type="SAM" id="MobiDB-lite"/>
    </source>
</evidence>
<name>A0A5B8M4C6_9MICO</name>
<protein>
    <submittedName>
        <fullName evidence="3">FBP domain-containing protein</fullName>
    </submittedName>
</protein>
<evidence type="ECO:0000313" key="3">
    <source>
        <dbReference type="EMBL" id="QDZ15061.1"/>
    </source>
</evidence>
<gene>
    <name evidence="3" type="ORF">FPZ11_10015</name>
</gene>
<evidence type="ECO:0000313" key="4">
    <source>
        <dbReference type="Proteomes" id="UP000320216"/>
    </source>
</evidence>
<dbReference type="Proteomes" id="UP000320216">
    <property type="component" value="Chromosome"/>
</dbReference>
<evidence type="ECO:0000259" key="2">
    <source>
        <dbReference type="Pfam" id="PF16571"/>
    </source>
</evidence>
<feature type="domain" description="Elongation factor G-binding protein C-terminal treble-clef zinc-finger" evidence="2">
    <location>
        <begin position="74"/>
        <end position="222"/>
    </location>
</feature>
<feature type="region of interest" description="Disordered" evidence="1">
    <location>
        <begin position="1"/>
        <end position="31"/>
    </location>
</feature>
<dbReference type="OrthoDB" id="4171838at2"/>
<proteinExistence type="predicted"/>
<keyword evidence="4" id="KW-1185">Reference proteome</keyword>
<dbReference type="KEGG" id="huw:FPZ11_10015"/>
<accession>A0A5B8M4C6</accession>
<dbReference type="EMBL" id="CP042305">
    <property type="protein sequence ID" value="QDZ15061.1"/>
    <property type="molecule type" value="Genomic_DNA"/>
</dbReference>
<feature type="compositionally biased region" description="Basic residues" evidence="1">
    <location>
        <begin position="12"/>
        <end position="31"/>
    </location>
</feature>
<dbReference type="InterPro" id="IPR032330">
    <property type="entry name" value="EF-G-binding_C"/>
</dbReference>
<dbReference type="Pfam" id="PF16571">
    <property type="entry name" value="FBP_C"/>
    <property type="match status" value="1"/>
</dbReference>
<dbReference type="AlphaFoldDB" id="A0A5B8M4C6"/>
<reference evidence="3 4" key="1">
    <citation type="submission" date="2019-07" db="EMBL/GenBank/DDBJ databases">
        <title>Full genome sequence of Humibacter sp. WJ7-1.</title>
        <authorList>
            <person name="Im W.-T."/>
        </authorList>
    </citation>
    <scope>NUCLEOTIDE SEQUENCE [LARGE SCALE GENOMIC DNA]</scope>
    <source>
        <strain evidence="3 4">WJ7-1</strain>
    </source>
</reference>
<feature type="compositionally biased region" description="Low complexity" evidence="1">
    <location>
        <begin position="1"/>
        <end position="11"/>
    </location>
</feature>
<sequence length="226" mass="24376">MDDAGRGISSAGRRRHGGRSRHAAARGARLGRRAAVAVQPAGQSVLQPASVTTRLSCCDRADEGSRVKPLTEQDIRGSFVNATDEQLARLPIPGIHETLWDEREFLGWRDPQASHLGYIVHWMHDRPTGIVLRAASGGLRPGIAAMCSFCHSSQPATQVRMFSAPRAGDAGRNGNTIGSYICDDLACSLLIRIVPPHAQSSEHIAERADALLTRVHNFTATVMKTA</sequence>
<organism evidence="3 4">
    <name type="scientific">Humibacter ginsenosidimutans</name>
    <dbReference type="NCBI Taxonomy" id="2599293"/>
    <lineage>
        <taxon>Bacteria</taxon>
        <taxon>Bacillati</taxon>
        <taxon>Actinomycetota</taxon>
        <taxon>Actinomycetes</taxon>
        <taxon>Micrococcales</taxon>
        <taxon>Microbacteriaceae</taxon>
        <taxon>Humibacter</taxon>
    </lineage>
</organism>